<dbReference type="EMBL" id="CAJVAS010000008">
    <property type="protein sequence ID" value="CAG7620944.1"/>
    <property type="molecule type" value="Genomic_DNA"/>
</dbReference>
<dbReference type="GO" id="GO:0005737">
    <property type="term" value="C:cytoplasm"/>
    <property type="evidence" value="ECO:0007669"/>
    <property type="project" value="TreeGrafter"/>
</dbReference>
<keyword evidence="4" id="KW-1185">Reference proteome</keyword>
<dbReference type="InterPro" id="IPR052030">
    <property type="entry name" value="Peptidase_M20/M20A_hydrolases"/>
</dbReference>
<dbReference type="GO" id="GO:0071713">
    <property type="term" value="F:para-aminobenzoyl-glutamate hydrolase activity"/>
    <property type="evidence" value="ECO:0007669"/>
    <property type="project" value="TreeGrafter"/>
</dbReference>
<dbReference type="PANTHER" id="PTHR30575">
    <property type="entry name" value="PEPTIDASE M20"/>
    <property type="match status" value="1"/>
</dbReference>
<gene>
    <name evidence="3" type="primary">abgB</name>
    <name evidence="3" type="ORF">PAESOLCIP111_02308</name>
</gene>
<dbReference type="InterPro" id="IPR017439">
    <property type="entry name" value="Amidohydrolase"/>
</dbReference>
<dbReference type="PIRSF" id="PIRSF037226">
    <property type="entry name" value="Amidohydrolase_ACY1L2_prd"/>
    <property type="match status" value="1"/>
</dbReference>
<dbReference type="Pfam" id="PF07687">
    <property type="entry name" value="M20_dimer"/>
    <property type="match status" value="1"/>
</dbReference>
<comment type="similarity">
    <text evidence="1">Belongs to the peptidase M20A family.</text>
</comment>
<name>A0A916NQ59_9BACL</name>
<proteinExistence type="inferred from homology"/>
<comment type="caution">
    <text evidence="3">The sequence shown here is derived from an EMBL/GenBank/DDBJ whole genome shotgun (WGS) entry which is preliminary data.</text>
</comment>
<dbReference type="InterPro" id="IPR011650">
    <property type="entry name" value="Peptidase_M20_dimer"/>
</dbReference>
<evidence type="ECO:0000259" key="2">
    <source>
        <dbReference type="Pfam" id="PF07687"/>
    </source>
</evidence>
<dbReference type="GO" id="GO:0046657">
    <property type="term" value="P:folic acid catabolic process"/>
    <property type="evidence" value="ECO:0007669"/>
    <property type="project" value="TreeGrafter"/>
</dbReference>
<evidence type="ECO:0000256" key="1">
    <source>
        <dbReference type="PIRNR" id="PIRNR037226"/>
    </source>
</evidence>
<dbReference type="CDD" id="cd03887">
    <property type="entry name" value="M20_Acy1L2"/>
    <property type="match status" value="1"/>
</dbReference>
<dbReference type="GO" id="GO:0016805">
    <property type="term" value="F:dipeptidase activity"/>
    <property type="evidence" value="ECO:0007669"/>
    <property type="project" value="TreeGrafter"/>
</dbReference>
<dbReference type="InterPro" id="IPR017144">
    <property type="entry name" value="Xaa-Arg_dipeptidase"/>
</dbReference>
<keyword evidence="3" id="KW-0378">Hydrolase</keyword>
<feature type="domain" description="Peptidase M20 dimerisation" evidence="2">
    <location>
        <begin position="171"/>
        <end position="242"/>
    </location>
</feature>
<accession>A0A916NQ59</accession>
<reference evidence="3" key="1">
    <citation type="submission" date="2021-06" db="EMBL/GenBank/DDBJ databases">
        <authorList>
            <person name="Criscuolo A."/>
        </authorList>
    </citation>
    <scope>NUCLEOTIDE SEQUENCE</scope>
    <source>
        <strain evidence="3">CIP111600</strain>
    </source>
</reference>
<organism evidence="3 4">
    <name type="scientific">Paenibacillus solanacearum</name>
    <dbReference type="NCBI Taxonomy" id="2048548"/>
    <lineage>
        <taxon>Bacteria</taxon>
        <taxon>Bacillati</taxon>
        <taxon>Bacillota</taxon>
        <taxon>Bacilli</taxon>
        <taxon>Bacillales</taxon>
        <taxon>Paenibacillaceae</taxon>
        <taxon>Paenibacillus</taxon>
    </lineage>
</organism>
<dbReference type="FunFam" id="3.30.70.360:FF:000004">
    <property type="entry name" value="Peptidase M20 domain-containing protein 2"/>
    <property type="match status" value="1"/>
</dbReference>
<evidence type="ECO:0000313" key="3">
    <source>
        <dbReference type="EMBL" id="CAG7620944.1"/>
    </source>
</evidence>
<protein>
    <recommendedName>
        <fullName evidence="1">Peptidase M20 domain-containing protein 2</fullName>
    </recommendedName>
</protein>
<dbReference type="PANTHER" id="PTHR30575:SF0">
    <property type="entry name" value="XAA-ARG DIPEPTIDASE"/>
    <property type="match status" value="1"/>
</dbReference>
<evidence type="ECO:0000313" key="4">
    <source>
        <dbReference type="Proteomes" id="UP000693672"/>
    </source>
</evidence>
<dbReference type="Proteomes" id="UP000693672">
    <property type="component" value="Unassembled WGS sequence"/>
</dbReference>
<dbReference type="NCBIfam" id="TIGR01891">
    <property type="entry name" value="amidohydrolases"/>
    <property type="match status" value="1"/>
</dbReference>
<dbReference type="AlphaFoldDB" id="A0A916NQ59"/>
<dbReference type="RefSeq" id="WP_218092094.1">
    <property type="nucleotide sequence ID" value="NZ_CAJVAS010000008.1"/>
</dbReference>
<sequence length="392" mass="42839">MKQHIASAIERQADHFTAISRFIGENPELGNEEWKASARLTDELRRQGFEVQTPVLDLPTAFIGTYRSAKPGPTIAFLCEYDALPELGHACGHHLICMMSLAAAVGLKAVINELGGTIRVYGTPAEETRGAKVTMAAAGLFDDVDFALMAHPYHMYERSGESLAMDAVQFEYFGKAAHAAASPHEGVNALDAVLLLFQSINALRQQLESHTRIHGIITEGGKAPNIIPDYAVAQFYIRAANRPYTDATVQKVLRCAEGAALQTGCTLRTSNYEYSYDELITNETLSGLFTRNLGLLGVPEEEVAYGKDHGSVDLGNVSRHCPAIHPYVKVIDQTHLLHTKEFRDLAMQPRAFEGMLLGAKALAYTAYDAVSDPSVLQAVRDEFNRSVNDAGK</sequence>